<comment type="similarity">
    <text evidence="2 21">Belongs to the sodium:solute symporter (SSF) (TC 2.A.21) family.</text>
</comment>
<evidence type="ECO:0000256" key="15">
    <source>
        <dbReference type="ARBA" id="ARBA00050129"/>
    </source>
</evidence>
<feature type="compositionally biased region" description="Basic and acidic residues" evidence="22">
    <location>
        <begin position="619"/>
        <end position="633"/>
    </location>
</feature>
<evidence type="ECO:0000256" key="11">
    <source>
        <dbReference type="ARBA" id="ARBA00023136"/>
    </source>
</evidence>
<feature type="transmembrane region" description="Helical" evidence="23">
    <location>
        <begin position="490"/>
        <end position="512"/>
    </location>
</feature>
<feature type="transmembrane region" description="Helical" evidence="23">
    <location>
        <begin position="519"/>
        <end position="541"/>
    </location>
</feature>
<name>A0ABD1K9R3_9TELE</name>
<keyword evidence="7" id="KW-0769">Symport</keyword>
<evidence type="ECO:0000256" key="20">
    <source>
        <dbReference type="ARBA" id="ARBA00081561"/>
    </source>
</evidence>
<gene>
    <name evidence="24" type="ORF">ACEWY4_008035</name>
</gene>
<dbReference type="GO" id="GO:0046872">
    <property type="term" value="F:metal ion binding"/>
    <property type="evidence" value="ECO:0007669"/>
    <property type="project" value="UniProtKB-KW"/>
</dbReference>
<evidence type="ECO:0000256" key="21">
    <source>
        <dbReference type="RuleBase" id="RU362091"/>
    </source>
</evidence>
<evidence type="ECO:0000313" key="25">
    <source>
        <dbReference type="Proteomes" id="UP001591681"/>
    </source>
</evidence>
<reference evidence="24 25" key="1">
    <citation type="submission" date="2024-09" db="EMBL/GenBank/DDBJ databases">
        <title>A chromosome-level genome assembly of Gray's grenadier anchovy, Coilia grayii.</title>
        <authorList>
            <person name="Fu Z."/>
        </authorList>
    </citation>
    <scope>NUCLEOTIDE SEQUENCE [LARGE SCALE GENOMIC DNA]</scope>
    <source>
        <strain evidence="24">G4</strain>
        <tissue evidence="24">Muscle</tissue>
    </source>
</reference>
<dbReference type="Gene3D" id="1.20.1730.10">
    <property type="entry name" value="Sodium/glucose cotransporter"/>
    <property type="match status" value="1"/>
</dbReference>
<dbReference type="FunFam" id="1.20.1730.10:FF:000010">
    <property type="entry name" value="Solute carrier family 5 member 2"/>
    <property type="match status" value="1"/>
</dbReference>
<dbReference type="GO" id="GO:0015293">
    <property type="term" value="F:symporter activity"/>
    <property type="evidence" value="ECO:0007669"/>
    <property type="project" value="UniProtKB-KW"/>
</dbReference>
<evidence type="ECO:0000256" key="2">
    <source>
        <dbReference type="ARBA" id="ARBA00006434"/>
    </source>
</evidence>
<comment type="subunit">
    <text evidence="17">Forms a heterodimer (via TM13) with PDZK1IP1 (via N-terminal transmembrane helix); this interaction enhances SLC5A2 transporter activity.</text>
</comment>
<keyword evidence="4" id="KW-1003">Cell membrane</keyword>
<dbReference type="GO" id="GO:1904659">
    <property type="term" value="P:D-glucose transmembrane transport"/>
    <property type="evidence" value="ECO:0007669"/>
    <property type="project" value="UniProtKB-ARBA"/>
</dbReference>
<feature type="transmembrane region" description="Helical" evidence="23">
    <location>
        <begin position="561"/>
        <end position="581"/>
    </location>
</feature>
<evidence type="ECO:0000256" key="1">
    <source>
        <dbReference type="ARBA" id="ARBA00004424"/>
    </source>
</evidence>
<dbReference type="PANTHER" id="PTHR11819">
    <property type="entry name" value="SOLUTE CARRIER FAMILY 5"/>
    <property type="match status" value="1"/>
</dbReference>
<feature type="transmembrane region" description="Helical" evidence="23">
    <location>
        <begin position="416"/>
        <end position="436"/>
    </location>
</feature>
<dbReference type="GO" id="GO:0006814">
    <property type="term" value="P:sodium ion transport"/>
    <property type="evidence" value="ECO:0007669"/>
    <property type="project" value="UniProtKB-KW"/>
</dbReference>
<feature type="region of interest" description="Disordered" evidence="22">
    <location>
        <begin position="619"/>
        <end position="642"/>
    </location>
</feature>
<feature type="transmembrane region" description="Helical" evidence="23">
    <location>
        <begin position="348"/>
        <end position="369"/>
    </location>
</feature>
<feature type="transmembrane region" description="Helical" evidence="23">
    <location>
        <begin position="237"/>
        <end position="256"/>
    </location>
</feature>
<keyword evidence="13" id="KW-0325">Glycoprotein</keyword>
<dbReference type="InterPro" id="IPR018212">
    <property type="entry name" value="Na/solute_symporter_CS"/>
</dbReference>
<dbReference type="PROSITE" id="PS00457">
    <property type="entry name" value="NA_SOLUT_SYMP_2"/>
    <property type="match status" value="1"/>
</dbReference>
<evidence type="ECO:0000256" key="6">
    <source>
        <dbReference type="ARBA" id="ARBA00022723"/>
    </source>
</evidence>
<feature type="transmembrane region" description="Helical" evidence="23">
    <location>
        <begin position="98"/>
        <end position="117"/>
    </location>
</feature>
<comment type="caution">
    <text evidence="24">The sequence shown here is derived from an EMBL/GenBank/DDBJ whole genome shotgun (WGS) entry which is preliminary data.</text>
</comment>
<feature type="transmembrane region" description="Helical" evidence="23">
    <location>
        <begin position="457"/>
        <end position="478"/>
    </location>
</feature>
<keyword evidence="8 23" id="KW-1133">Transmembrane helix</keyword>
<dbReference type="GO" id="GO:0016324">
    <property type="term" value="C:apical plasma membrane"/>
    <property type="evidence" value="ECO:0007669"/>
    <property type="project" value="UniProtKB-SubCell"/>
</dbReference>
<dbReference type="InterPro" id="IPR038377">
    <property type="entry name" value="Na/Glc_symporter_sf"/>
</dbReference>
<feature type="transmembrane region" description="Helical" evidence="23">
    <location>
        <begin position="204"/>
        <end position="225"/>
    </location>
</feature>
<evidence type="ECO:0000256" key="5">
    <source>
        <dbReference type="ARBA" id="ARBA00022692"/>
    </source>
</evidence>
<evidence type="ECO:0000256" key="13">
    <source>
        <dbReference type="ARBA" id="ARBA00023180"/>
    </source>
</evidence>
<keyword evidence="3" id="KW-0813">Transport</keyword>
<dbReference type="Proteomes" id="UP001591681">
    <property type="component" value="Unassembled WGS sequence"/>
</dbReference>
<keyword evidence="14" id="KW-0739">Sodium transport</keyword>
<sequence>MAYIYRQYVCTAVPLQYQDRLLYLAHLHSTQEFHLVMQHKNKIKVKKKIRSERIDQIKRDNHFNNLPHEDNIINILWSMSRTNRGTVGGYFLAGRTMVWWPVGASLFASNIGSGHFVGLAGTGAASGIAVGGFEWNAIFIVLLLGWIFVPVYLTAGVITMPQYLKKRFGGSRISLYLSIISLFLYIFTKISVDMFSGAVFIQQALGWNIYVAVIALLCITALYTVTGGLAALMYTDTVQTFVIIAGAFVLMGFSFYEVGGYSALLQKYSTAIPFLRESQEPLRYNISEQCFTPRPDAFNLFRDPVSGDLPWPGVLLGIAINGGWYWCTDQVIVQRCLAAKNLSHVKAGCIMCGYLKLFPMFLMVFPGMISRVLYPDEVGCVVPEVCKEVCGTEVGCSNIAYPKLVVSIMPNGLRGLMLAVMLAALMSSLASIFNSSSTLFTMDIWTRLRPQARDRELMIVGRVWILCIVAISICWIPVVQAAQSGQLFDYIQSVTSYLAPPIAVVFLLAVFVKRVTEPGAFWGLMGGLAMGLARMGAEFAYGTGSCVFPSPCPAVICGVHYLYFSIVQFFCTGLLVLFVSYNTPPIADKHLYRMVFSLRFSKEERLDLDRVEEEAARQARREAEQKTRAKAEEEMVENPSQTQSGLCRLLGWVCGMGGDQAPEPTEEEVAEASKQMPDIKEDPVWQHVVDANALVMMAVAIFFWGYYA</sequence>
<dbReference type="Pfam" id="PF00474">
    <property type="entry name" value="SSF"/>
    <property type="match status" value="1"/>
</dbReference>
<evidence type="ECO:0000256" key="18">
    <source>
        <dbReference type="ARBA" id="ARBA00072719"/>
    </source>
</evidence>
<evidence type="ECO:0000256" key="17">
    <source>
        <dbReference type="ARBA" id="ARBA00063331"/>
    </source>
</evidence>
<evidence type="ECO:0000256" key="19">
    <source>
        <dbReference type="ARBA" id="ARBA00078596"/>
    </source>
</evidence>
<keyword evidence="10" id="KW-0406">Ion transport</keyword>
<proteinExistence type="inferred from homology"/>
<feature type="transmembrane region" description="Helical" evidence="23">
    <location>
        <begin position="684"/>
        <end position="707"/>
    </location>
</feature>
<dbReference type="PROSITE" id="PS50283">
    <property type="entry name" value="NA_SOLUT_SYMP_3"/>
    <property type="match status" value="1"/>
</dbReference>
<evidence type="ECO:0000256" key="22">
    <source>
        <dbReference type="SAM" id="MobiDB-lite"/>
    </source>
</evidence>
<keyword evidence="6" id="KW-0479">Metal-binding</keyword>
<feature type="transmembrane region" description="Helical" evidence="23">
    <location>
        <begin position="137"/>
        <end position="161"/>
    </location>
</feature>
<organism evidence="24 25">
    <name type="scientific">Coilia grayii</name>
    <name type="common">Gray's grenadier anchovy</name>
    <dbReference type="NCBI Taxonomy" id="363190"/>
    <lineage>
        <taxon>Eukaryota</taxon>
        <taxon>Metazoa</taxon>
        <taxon>Chordata</taxon>
        <taxon>Craniata</taxon>
        <taxon>Vertebrata</taxon>
        <taxon>Euteleostomi</taxon>
        <taxon>Actinopterygii</taxon>
        <taxon>Neopterygii</taxon>
        <taxon>Teleostei</taxon>
        <taxon>Clupei</taxon>
        <taxon>Clupeiformes</taxon>
        <taxon>Clupeoidei</taxon>
        <taxon>Engraulidae</taxon>
        <taxon>Coilinae</taxon>
        <taxon>Coilia</taxon>
    </lineage>
</organism>
<evidence type="ECO:0000256" key="8">
    <source>
        <dbReference type="ARBA" id="ARBA00022989"/>
    </source>
</evidence>
<evidence type="ECO:0000256" key="10">
    <source>
        <dbReference type="ARBA" id="ARBA00023065"/>
    </source>
</evidence>
<accession>A0ABD1K9R3</accession>
<feature type="transmembrane region" description="Helical" evidence="23">
    <location>
        <begin position="173"/>
        <end position="192"/>
    </location>
</feature>
<dbReference type="EMBL" id="JBHFQA010000007">
    <property type="protein sequence ID" value="KAL2095887.1"/>
    <property type="molecule type" value="Genomic_DNA"/>
</dbReference>
<comment type="catalytic activity">
    <reaction evidence="15">
        <text>D-glucose(out) + Na(+)(out) = D-glucose(in) + Na(+)(in)</text>
        <dbReference type="Rhea" id="RHEA:70571"/>
        <dbReference type="ChEBI" id="CHEBI:4167"/>
        <dbReference type="ChEBI" id="CHEBI:29101"/>
    </reaction>
    <physiologicalReaction direction="left-to-right" evidence="15">
        <dbReference type="Rhea" id="RHEA:70572"/>
    </physiologicalReaction>
</comment>
<keyword evidence="12" id="KW-1015">Disulfide bond</keyword>
<keyword evidence="25" id="KW-1185">Reference proteome</keyword>
<evidence type="ECO:0000256" key="16">
    <source>
        <dbReference type="ARBA" id="ARBA00059702"/>
    </source>
</evidence>
<comment type="subcellular location">
    <subcellularLocation>
        <location evidence="1">Apical cell membrane</location>
        <topology evidence="1">Multi-pass membrane protein</topology>
    </subcellularLocation>
</comment>
<keyword evidence="11 23" id="KW-0472">Membrane</keyword>
<evidence type="ECO:0000256" key="7">
    <source>
        <dbReference type="ARBA" id="ARBA00022847"/>
    </source>
</evidence>
<evidence type="ECO:0000256" key="3">
    <source>
        <dbReference type="ARBA" id="ARBA00022448"/>
    </source>
</evidence>
<dbReference type="AlphaFoldDB" id="A0ABD1K9R3"/>
<evidence type="ECO:0000256" key="9">
    <source>
        <dbReference type="ARBA" id="ARBA00023053"/>
    </source>
</evidence>
<evidence type="ECO:0000256" key="14">
    <source>
        <dbReference type="ARBA" id="ARBA00023201"/>
    </source>
</evidence>
<evidence type="ECO:0000256" key="23">
    <source>
        <dbReference type="SAM" id="Phobius"/>
    </source>
</evidence>
<comment type="function">
    <text evidence="16">Electrogenic Na(+)-coupled sugar symporter that actively transports D-glucose at the plasma membrane, with a Na(+) to sugar coupling ratio of 1:1. Transporter activity is driven by a transmembrane Na(+) electrochemical gradient set by the Na(+)/K(+) pump. Unlike SLC5A1/SGLT1, requires the auxiliary protein PDZK1IP1/MAP17 for full transporter activity. Has a primary role in D-glucose reabsorption from glomerular filtrate across the brush border of the early proximal tubules of the kidney.</text>
</comment>
<evidence type="ECO:0000256" key="4">
    <source>
        <dbReference type="ARBA" id="ARBA00022475"/>
    </source>
</evidence>
<dbReference type="PANTHER" id="PTHR11819:SF145">
    <property type="entry name" value="SODIUM_GLUCOSE COTRANSPORTER 2"/>
    <property type="match status" value="1"/>
</dbReference>
<evidence type="ECO:0000256" key="12">
    <source>
        <dbReference type="ARBA" id="ARBA00023157"/>
    </source>
</evidence>
<dbReference type="InterPro" id="IPR001734">
    <property type="entry name" value="Na/solute_symporter"/>
</dbReference>
<feature type="transmembrane region" description="Helical" evidence="23">
    <location>
        <begin position="309"/>
        <end position="327"/>
    </location>
</feature>
<keyword evidence="5 23" id="KW-0812">Transmembrane</keyword>
<protein>
    <recommendedName>
        <fullName evidence="18">Sodium/glucose cotransporter 2</fullName>
    </recommendedName>
    <alternativeName>
        <fullName evidence="20">Low affinity sodium-glucose cotransporter</fullName>
    </alternativeName>
    <alternativeName>
        <fullName evidence="19">Solute carrier family 5 member 2</fullName>
    </alternativeName>
</protein>
<evidence type="ECO:0000313" key="24">
    <source>
        <dbReference type="EMBL" id="KAL2095887.1"/>
    </source>
</evidence>
<keyword evidence="9" id="KW-0915">Sodium</keyword>
<dbReference type="NCBIfam" id="TIGR00813">
    <property type="entry name" value="sss"/>
    <property type="match status" value="1"/>
</dbReference>